<evidence type="ECO:0000256" key="1">
    <source>
        <dbReference type="SAM" id="SignalP"/>
    </source>
</evidence>
<dbReference type="Proteomes" id="UP000198415">
    <property type="component" value="Unassembled WGS sequence"/>
</dbReference>
<evidence type="ECO:0000313" key="3">
    <source>
        <dbReference type="Proteomes" id="UP000198415"/>
    </source>
</evidence>
<evidence type="ECO:0000313" key="2">
    <source>
        <dbReference type="EMBL" id="SNR91157.1"/>
    </source>
</evidence>
<name>A0A239A6B5_9ACTN</name>
<dbReference type="AlphaFoldDB" id="A0A239A6B5"/>
<feature type="signal peptide" evidence="1">
    <location>
        <begin position="1"/>
        <end position="32"/>
    </location>
</feature>
<organism evidence="2 3">
    <name type="scientific">Actinoplanes regularis</name>
    <dbReference type="NCBI Taxonomy" id="52697"/>
    <lineage>
        <taxon>Bacteria</taxon>
        <taxon>Bacillati</taxon>
        <taxon>Actinomycetota</taxon>
        <taxon>Actinomycetes</taxon>
        <taxon>Micromonosporales</taxon>
        <taxon>Micromonosporaceae</taxon>
        <taxon>Actinoplanes</taxon>
    </lineage>
</organism>
<keyword evidence="1" id="KW-0732">Signal</keyword>
<protein>
    <recommendedName>
        <fullName evidence="4">Lipoprotein</fullName>
    </recommendedName>
</protein>
<dbReference type="EMBL" id="FZNR01000007">
    <property type="protein sequence ID" value="SNR91157.1"/>
    <property type="molecule type" value="Genomic_DNA"/>
</dbReference>
<accession>A0A239A6B5</accession>
<proteinExistence type="predicted"/>
<evidence type="ECO:0008006" key="4">
    <source>
        <dbReference type="Google" id="ProtNLM"/>
    </source>
</evidence>
<reference evidence="2 3" key="1">
    <citation type="submission" date="2017-06" db="EMBL/GenBank/DDBJ databases">
        <authorList>
            <person name="Kim H.J."/>
            <person name="Triplett B.A."/>
        </authorList>
    </citation>
    <scope>NUCLEOTIDE SEQUENCE [LARGE SCALE GENOMIC DNA]</scope>
    <source>
        <strain evidence="2 3">DSM 43151</strain>
    </source>
</reference>
<sequence>MLPRTELRKGNAVPMRRRTAVPLALLATAALAAGCEIEVSPGSLPTPFSVAPIPSASAGQPKYVCTAVYKILTDGAIKLAAYATGDSDTAKEGLRTTFTGMATEVTAAGAKSDDASQRAAVDEVAAALSGAGQSSDPKAFLDGEFTTIGQRIDDTCP</sequence>
<feature type="chain" id="PRO_5012963864" description="Lipoprotein" evidence="1">
    <location>
        <begin position="33"/>
        <end position="157"/>
    </location>
</feature>
<dbReference type="PROSITE" id="PS51257">
    <property type="entry name" value="PROKAR_LIPOPROTEIN"/>
    <property type="match status" value="1"/>
</dbReference>
<keyword evidence="3" id="KW-1185">Reference proteome</keyword>
<gene>
    <name evidence="2" type="ORF">SAMN06264365_10798</name>
</gene>